<dbReference type="EMBL" id="CP000614">
    <property type="protein sequence ID" value="ABO56230.1"/>
    <property type="molecule type" value="Genomic_DNA"/>
</dbReference>
<dbReference type="eggNOG" id="ENOG50333EK">
    <property type="taxonomic scope" value="Bacteria"/>
</dbReference>
<protein>
    <recommendedName>
        <fullName evidence="3">GpW protein</fullName>
    </recommendedName>
</protein>
<evidence type="ECO:0000313" key="2">
    <source>
        <dbReference type="Proteomes" id="UP000002287"/>
    </source>
</evidence>
<evidence type="ECO:0008006" key="3">
    <source>
        <dbReference type="Google" id="ProtNLM"/>
    </source>
</evidence>
<evidence type="ECO:0000313" key="1">
    <source>
        <dbReference type="EMBL" id="ABO56230.1"/>
    </source>
</evidence>
<dbReference type="KEGG" id="bvi:Bcep1808_3240"/>
<organism evidence="1 2">
    <name type="scientific">Burkholderia vietnamiensis (strain G4 / LMG 22486)</name>
    <name type="common">Burkholderia cepacia (strain R1808)</name>
    <dbReference type="NCBI Taxonomy" id="269482"/>
    <lineage>
        <taxon>Bacteria</taxon>
        <taxon>Pseudomonadati</taxon>
        <taxon>Pseudomonadota</taxon>
        <taxon>Betaproteobacteria</taxon>
        <taxon>Burkholderiales</taxon>
        <taxon>Burkholderiaceae</taxon>
        <taxon>Burkholderia</taxon>
        <taxon>Burkholderia cepacia complex</taxon>
    </lineage>
</organism>
<dbReference type="NCBIfam" id="NF047331">
    <property type="entry name" value="phage_HTJ"/>
    <property type="match status" value="1"/>
</dbReference>
<proteinExistence type="predicted"/>
<gene>
    <name evidence="1" type="ordered locus">Bcep1808_3240</name>
</gene>
<accession>A4JIX7</accession>
<reference evidence="2" key="1">
    <citation type="submission" date="2007-03" db="EMBL/GenBank/DDBJ databases">
        <title>Complete sequence of chromosome 1 of Burkholderia vietnamiensis G4.</title>
        <authorList>
            <consortium name="US DOE Joint Genome Institute"/>
            <person name="Copeland A."/>
            <person name="Lucas S."/>
            <person name="Lapidus A."/>
            <person name="Barry K."/>
            <person name="Detter J.C."/>
            <person name="Glavina del Rio T."/>
            <person name="Hammon N."/>
            <person name="Israni S."/>
            <person name="Dalin E."/>
            <person name="Tice H."/>
            <person name="Pitluck S."/>
            <person name="Chain P."/>
            <person name="Malfatti S."/>
            <person name="Shin M."/>
            <person name="Vergez L."/>
            <person name="Schmutz J."/>
            <person name="Larimer F."/>
            <person name="Land M."/>
            <person name="Hauser L."/>
            <person name="Kyrpides N."/>
            <person name="Tiedje J."/>
            <person name="Richardson P."/>
        </authorList>
    </citation>
    <scope>NUCLEOTIDE SEQUENCE [LARGE SCALE GENOMIC DNA]</scope>
    <source>
        <strain evidence="2">G4 / LMG 22486</strain>
    </source>
</reference>
<sequence>MDDLSEKISMTYTPEHLQALREALASGEHRVTYEGKSIEYRSVADLKAAIAEVEATIARESGAPKSRQIRVATSKAL</sequence>
<dbReference type="HOGENOM" id="CLU_2701920_0_0_4"/>
<name>A4JIX7_BURVG</name>
<dbReference type="Proteomes" id="UP000002287">
    <property type="component" value="Chromosome 1"/>
</dbReference>
<dbReference type="AlphaFoldDB" id="A4JIX7"/>